<reference evidence="21" key="1">
    <citation type="submission" date="2011-06" db="EMBL/GenBank/DDBJ databases">
        <authorList>
            <consortium name="US DOE Joint Genome Institute (JGI-PGF)"/>
            <person name="Lucas S."/>
            <person name="Han J."/>
            <person name="Lapidus A."/>
            <person name="Cheng J.-F."/>
            <person name="Goodwin L."/>
            <person name="Pitluck S."/>
            <person name="Peters L."/>
            <person name="Land M.L."/>
            <person name="Hauser L."/>
            <person name="Vogl K."/>
            <person name="Liu Z."/>
            <person name="Overmann J."/>
            <person name="Frigaard N.-U."/>
            <person name="Bryant D.A."/>
            <person name="Woyke T.J."/>
        </authorList>
    </citation>
    <scope>NUCLEOTIDE SEQUENCE [LARGE SCALE GENOMIC DNA]</scope>
    <source>
        <strain evidence="21">970</strain>
    </source>
</reference>
<keyword evidence="10 16" id="KW-0249">Electron transport</keyword>
<dbReference type="GO" id="GO:0016491">
    <property type="term" value="F:oxidoreductase activity"/>
    <property type="evidence" value="ECO:0007669"/>
    <property type="project" value="InterPro"/>
</dbReference>
<dbReference type="GO" id="GO:0046872">
    <property type="term" value="F:metal ion binding"/>
    <property type="evidence" value="ECO:0007669"/>
    <property type="project" value="UniProtKB-KW"/>
</dbReference>
<keyword evidence="21" id="KW-1185">Reference proteome</keyword>
<dbReference type="InterPro" id="IPR048259">
    <property type="entry name" value="Cytochrome_b_N_euk/bac"/>
</dbReference>
<dbReference type="PROSITE" id="PS51003">
    <property type="entry name" value="CYTB_CTER"/>
    <property type="match status" value="1"/>
</dbReference>
<keyword evidence="9 15" id="KW-0479">Metal-binding</keyword>
<dbReference type="GO" id="GO:0022904">
    <property type="term" value="P:respiratory electron transport chain"/>
    <property type="evidence" value="ECO:0007669"/>
    <property type="project" value="InterPro"/>
</dbReference>
<dbReference type="GO" id="GO:0008121">
    <property type="term" value="F:quinol-cytochrome-c reductase activity"/>
    <property type="evidence" value="ECO:0007669"/>
    <property type="project" value="InterPro"/>
</dbReference>
<evidence type="ECO:0000256" key="9">
    <source>
        <dbReference type="ARBA" id="ARBA00022723"/>
    </source>
</evidence>
<dbReference type="InterPro" id="IPR036150">
    <property type="entry name" value="Cyt_b/b6_C_sf"/>
</dbReference>
<evidence type="ECO:0000256" key="6">
    <source>
        <dbReference type="ARBA" id="ARBA00022617"/>
    </source>
</evidence>
<feature type="domain" description="Cytochrome b/b6 C-terminal region profile" evidence="19">
    <location>
        <begin position="232"/>
        <end position="409"/>
    </location>
</feature>
<evidence type="ECO:0000256" key="2">
    <source>
        <dbReference type="ARBA" id="ARBA00004141"/>
    </source>
</evidence>
<sequence length="413" mass="46723">MSAEHAQPTGLLGWFDKRFPILNVWNDHMARYYAPKNLNFWSFFGVLAITVLVLQIVTGIWLAMNYKPSAENAFASVEYIMRDVDWGWLIRYMHSTGASAFFIVIYLHMFRGLMWGSYRKPRELLWIIGVVIYLAMMATAFFGYLLPWGQMSYWGAQVIVNLFAAVPEIGPDLSTWVRGDFVISDATLNRFFAFHFLIPFLLVALVFIHVVALHHVGSNNPDGIEIKEKKDENGIPLDGIPFHPYYTVKDLVGVVVFLAIFSTVVFFAPDFGGLFLEAPNFQPADPFKTPAHIAPVWYFTPFYAMLRAIPPIGGSQFPGVLVMFGAIAILFLLPWLDRSPVKSIRYKGPISRFMLGALAVSFVVLAYLGLQPASDIHTLMAQIFTAVYFAFFILMPIYSKLDKVKPVPERVTS</sequence>
<evidence type="ECO:0000256" key="11">
    <source>
        <dbReference type="ARBA" id="ARBA00022989"/>
    </source>
</evidence>
<proteinExistence type="inferred from homology"/>
<dbReference type="Gene3D" id="1.20.810.10">
    <property type="entry name" value="Cytochrome Bc1 Complex, Chain C"/>
    <property type="match status" value="1"/>
</dbReference>
<keyword evidence="11 17" id="KW-1133">Transmembrane helix</keyword>
<feature type="transmembrane region" description="Helical" evidence="17">
    <location>
        <begin position="376"/>
        <end position="398"/>
    </location>
</feature>
<comment type="similarity">
    <text evidence="16">Belongs to the cytochrome b family.</text>
</comment>
<evidence type="ECO:0000259" key="18">
    <source>
        <dbReference type="PROSITE" id="PS51002"/>
    </source>
</evidence>
<comment type="cofactor">
    <cofactor evidence="16">
        <name>heme b</name>
        <dbReference type="ChEBI" id="CHEBI:60344"/>
    </cofactor>
    <text evidence="16">Binds 2 heme groups non-covalently.</text>
</comment>
<evidence type="ECO:0000256" key="16">
    <source>
        <dbReference type="RuleBase" id="RU003385"/>
    </source>
</evidence>
<dbReference type="InterPro" id="IPR005797">
    <property type="entry name" value="Cyt_b/b6_N"/>
</dbReference>
<dbReference type="Pfam" id="PF00032">
    <property type="entry name" value="Cytochrom_B_C"/>
    <property type="match status" value="1"/>
</dbReference>
<feature type="binding site" evidence="14">
    <location>
        <position position="214"/>
    </location>
    <ligand>
        <name>a ubiquinone</name>
        <dbReference type="ChEBI" id="CHEBI:16389"/>
    </ligand>
</feature>
<evidence type="ECO:0000256" key="1">
    <source>
        <dbReference type="ARBA" id="ARBA00002444"/>
    </source>
</evidence>
<feature type="binding site" description="axial binding residue" evidence="15">
    <location>
        <position position="94"/>
    </location>
    <ligand>
        <name>heme b</name>
        <dbReference type="ChEBI" id="CHEBI:60344"/>
        <label>b562</label>
    </ligand>
    <ligandPart>
        <name>Fe</name>
        <dbReference type="ChEBI" id="CHEBI:18248"/>
    </ligandPart>
</feature>
<evidence type="ECO:0000256" key="8">
    <source>
        <dbReference type="ARBA" id="ARBA00022692"/>
    </source>
</evidence>
<feature type="transmembrane region" description="Helical" evidence="17">
    <location>
        <begin position="191"/>
        <end position="212"/>
    </location>
</feature>
<evidence type="ECO:0000256" key="3">
    <source>
        <dbReference type="ARBA" id="ARBA00011649"/>
    </source>
</evidence>
<keyword evidence="13 17" id="KW-0472">Membrane</keyword>
<dbReference type="InterPro" id="IPR016174">
    <property type="entry name" value="Di-haem_cyt_TM"/>
</dbReference>
<comment type="function">
    <text evidence="1 16">Component of the ubiquinol-cytochrome c reductase complex (complex III or cytochrome b-c1 complex), which is a respiratory chain that generates an electrochemical potential coupled to ATP synthesis.</text>
</comment>
<dbReference type="PROSITE" id="PS51002">
    <property type="entry name" value="CYTB_NTER"/>
    <property type="match status" value="1"/>
</dbReference>
<accession>H8Z5T9</accession>
<comment type="cofactor">
    <cofactor evidence="15">
        <name>heme</name>
        <dbReference type="ChEBI" id="CHEBI:30413"/>
    </cofactor>
    <text evidence="15">Binds 2 heme groups non-covalently.</text>
</comment>
<comment type="subcellular location">
    <subcellularLocation>
        <location evidence="2">Membrane</location>
        <topology evidence="2">Multi-pass membrane protein</topology>
    </subcellularLocation>
</comment>
<dbReference type="Proteomes" id="UP000002964">
    <property type="component" value="Unassembled WGS sequence"/>
</dbReference>
<evidence type="ECO:0000256" key="13">
    <source>
        <dbReference type="ARBA" id="ARBA00023136"/>
    </source>
</evidence>
<keyword evidence="12 15" id="KW-0408">Iron</keyword>
<evidence type="ECO:0000256" key="15">
    <source>
        <dbReference type="PIRSR" id="PIRSR038885-2"/>
    </source>
</evidence>
<dbReference type="STRING" id="631362.Thi970DRAFT_03153"/>
<feature type="binding site" description="axial binding residue" evidence="15">
    <location>
        <position position="209"/>
    </location>
    <ligand>
        <name>heme b</name>
        <dbReference type="ChEBI" id="CHEBI:60344"/>
        <label>b566</label>
    </ligand>
    <ligandPart>
        <name>Fe</name>
        <dbReference type="ChEBI" id="CHEBI:18248"/>
    </ligandPart>
</feature>
<feature type="transmembrane region" description="Helical" evidence="17">
    <location>
        <begin position="349"/>
        <end position="370"/>
    </location>
</feature>
<dbReference type="SUPFAM" id="SSF81648">
    <property type="entry name" value="a domain/subunit of cytochrome bc1 complex (Ubiquinol-cytochrome c reductase)"/>
    <property type="match status" value="1"/>
</dbReference>
<keyword evidence="5 16" id="KW-0813">Transport</keyword>
<evidence type="ECO:0000256" key="14">
    <source>
        <dbReference type="PIRSR" id="PIRSR038885-1"/>
    </source>
</evidence>
<gene>
    <name evidence="20" type="ORF">Thi970DRAFT_03153</name>
</gene>
<evidence type="ECO:0000313" key="21">
    <source>
        <dbReference type="Proteomes" id="UP000002964"/>
    </source>
</evidence>
<evidence type="ECO:0000256" key="5">
    <source>
        <dbReference type="ARBA" id="ARBA00022448"/>
    </source>
</evidence>
<feature type="transmembrane region" description="Helical" evidence="17">
    <location>
        <begin position="92"/>
        <end position="112"/>
    </location>
</feature>
<evidence type="ECO:0000256" key="12">
    <source>
        <dbReference type="ARBA" id="ARBA00023004"/>
    </source>
</evidence>
<dbReference type="Pfam" id="PF00033">
    <property type="entry name" value="Cytochrome_B"/>
    <property type="match status" value="1"/>
</dbReference>
<feature type="binding site" description="axial binding residue" evidence="15">
    <location>
        <position position="195"/>
    </location>
    <ligand>
        <name>heme b</name>
        <dbReference type="ChEBI" id="CHEBI:60344"/>
        <label>b562</label>
    </ligand>
    <ligandPart>
        <name>Fe</name>
        <dbReference type="ChEBI" id="CHEBI:18248"/>
    </ligandPart>
</feature>
<keyword evidence="6 15" id="KW-0349">Heme</keyword>
<dbReference type="RefSeq" id="WP_009149978.1">
    <property type="nucleotide sequence ID" value="NZ_CP121471.1"/>
</dbReference>
<evidence type="ECO:0000313" key="20">
    <source>
        <dbReference type="EMBL" id="EIC19573.1"/>
    </source>
</evidence>
<reference evidence="20 21" key="2">
    <citation type="submission" date="2011-11" db="EMBL/GenBank/DDBJ databases">
        <authorList>
            <consortium name="US DOE Joint Genome Institute"/>
            <person name="Lucas S."/>
            <person name="Han J."/>
            <person name="Lapidus A."/>
            <person name="Cheng J.-F."/>
            <person name="Goodwin L."/>
            <person name="Pitluck S."/>
            <person name="Peters L."/>
            <person name="Ovchinnikova G."/>
            <person name="Zhang X."/>
            <person name="Detter J.C."/>
            <person name="Han C."/>
            <person name="Tapia R."/>
            <person name="Land M."/>
            <person name="Hauser L."/>
            <person name="Kyrpides N."/>
            <person name="Ivanova N."/>
            <person name="Pagani I."/>
            <person name="Vogl K."/>
            <person name="Liu Z."/>
            <person name="Overmann J."/>
            <person name="Frigaard N.-U."/>
            <person name="Bryant D."/>
            <person name="Woyke T."/>
        </authorList>
    </citation>
    <scope>NUCLEOTIDE SEQUENCE [LARGE SCALE GENOMIC DNA]</scope>
    <source>
        <strain evidence="20 21">970</strain>
    </source>
</reference>
<comment type="subunit">
    <text evidence="3 16">The main subunits of complex b-c1 are: cytochrome b, cytochrome c1 and the Rieske protein.</text>
</comment>
<dbReference type="InterPro" id="IPR027387">
    <property type="entry name" value="Cytb/b6-like_sf"/>
</dbReference>
<feature type="transmembrane region" description="Helical" evidence="17">
    <location>
        <begin position="319"/>
        <end position="337"/>
    </location>
</feature>
<dbReference type="AlphaFoldDB" id="H8Z5T9"/>
<organism evidence="20 21">
    <name type="scientific">Thiorhodovibrio frisius</name>
    <dbReference type="NCBI Taxonomy" id="631362"/>
    <lineage>
        <taxon>Bacteria</taxon>
        <taxon>Pseudomonadati</taxon>
        <taxon>Pseudomonadota</taxon>
        <taxon>Gammaproteobacteria</taxon>
        <taxon>Chromatiales</taxon>
        <taxon>Chromatiaceae</taxon>
        <taxon>Thiorhodovibrio</taxon>
    </lineage>
</organism>
<keyword evidence="8 16" id="KW-0812">Transmembrane</keyword>
<dbReference type="InterPro" id="IPR030689">
    <property type="entry name" value="Cytochrome_b"/>
</dbReference>
<dbReference type="OrthoDB" id="9804503at2"/>
<evidence type="ECO:0000256" key="7">
    <source>
        <dbReference type="ARBA" id="ARBA00022660"/>
    </source>
</evidence>
<dbReference type="SUPFAM" id="SSF81342">
    <property type="entry name" value="Transmembrane di-heme cytochromes"/>
    <property type="match status" value="1"/>
</dbReference>
<evidence type="ECO:0000256" key="10">
    <source>
        <dbReference type="ARBA" id="ARBA00022982"/>
    </source>
</evidence>
<dbReference type="HOGENOM" id="CLU_031114_3_0_6"/>
<name>H8Z5T9_9GAMM</name>
<evidence type="ECO:0000256" key="17">
    <source>
        <dbReference type="SAM" id="Phobius"/>
    </source>
</evidence>
<dbReference type="PANTHER" id="PTHR19271:SF16">
    <property type="entry name" value="CYTOCHROME B"/>
    <property type="match status" value="1"/>
</dbReference>
<protein>
    <recommendedName>
        <fullName evidence="4 16">Cytochrome b</fullName>
    </recommendedName>
</protein>
<dbReference type="EMBL" id="JH603170">
    <property type="protein sequence ID" value="EIC19573.1"/>
    <property type="molecule type" value="Genomic_DNA"/>
</dbReference>
<feature type="binding site" description="axial binding residue" evidence="15">
    <location>
        <position position="108"/>
    </location>
    <ligand>
        <name>heme b</name>
        <dbReference type="ChEBI" id="CHEBI:60344"/>
        <label>b566</label>
    </ligand>
    <ligandPart>
        <name>Fe</name>
        <dbReference type="ChEBI" id="CHEBI:18248"/>
    </ligandPart>
</feature>
<evidence type="ECO:0000259" key="19">
    <source>
        <dbReference type="PROSITE" id="PS51003"/>
    </source>
</evidence>
<dbReference type="InterPro" id="IPR005798">
    <property type="entry name" value="Cyt_b/b6_C"/>
</dbReference>
<dbReference type="CDD" id="cd00284">
    <property type="entry name" value="Cytochrome_b_N"/>
    <property type="match status" value="1"/>
</dbReference>
<evidence type="ECO:0000256" key="4">
    <source>
        <dbReference type="ARBA" id="ARBA00013531"/>
    </source>
</evidence>
<feature type="transmembrane region" description="Helical" evidence="17">
    <location>
        <begin position="251"/>
        <end position="276"/>
    </location>
</feature>
<feature type="transmembrane region" description="Helical" evidence="17">
    <location>
        <begin position="38"/>
        <end position="64"/>
    </location>
</feature>
<dbReference type="GO" id="GO:0045275">
    <property type="term" value="C:respiratory chain complex III"/>
    <property type="evidence" value="ECO:0007669"/>
    <property type="project" value="InterPro"/>
</dbReference>
<feature type="domain" description="Cytochrome b/b6 N-terminal region profile" evidence="18">
    <location>
        <begin position="11"/>
        <end position="222"/>
    </location>
</feature>
<dbReference type="PANTHER" id="PTHR19271">
    <property type="entry name" value="CYTOCHROME B"/>
    <property type="match status" value="1"/>
</dbReference>
<dbReference type="PIRSF" id="PIRSF038885">
    <property type="entry name" value="COB"/>
    <property type="match status" value="1"/>
</dbReference>
<keyword evidence="7 16" id="KW-0679">Respiratory chain</keyword>
<dbReference type="FunFam" id="1.20.810.10:FF:000004">
    <property type="entry name" value="Cytochrome b"/>
    <property type="match status" value="1"/>
</dbReference>
<dbReference type="eggNOG" id="COG1290">
    <property type="taxonomic scope" value="Bacteria"/>
</dbReference>
<feature type="transmembrane region" description="Helical" evidence="17">
    <location>
        <begin position="124"/>
        <end position="145"/>
    </location>
</feature>